<dbReference type="EMBL" id="BIFT01000002">
    <property type="protein sequence ID" value="GCE31328.1"/>
    <property type="molecule type" value="Genomic_DNA"/>
</dbReference>
<proteinExistence type="predicted"/>
<dbReference type="Proteomes" id="UP000287171">
    <property type="component" value="Unassembled WGS sequence"/>
</dbReference>
<dbReference type="AlphaFoldDB" id="A0A402BIV3"/>
<organism evidence="1 2">
    <name type="scientific">Dictyobacter alpinus</name>
    <dbReference type="NCBI Taxonomy" id="2014873"/>
    <lineage>
        <taxon>Bacteria</taxon>
        <taxon>Bacillati</taxon>
        <taxon>Chloroflexota</taxon>
        <taxon>Ktedonobacteria</taxon>
        <taxon>Ktedonobacterales</taxon>
        <taxon>Dictyobacteraceae</taxon>
        <taxon>Dictyobacter</taxon>
    </lineage>
</organism>
<reference evidence="2" key="1">
    <citation type="submission" date="2018-12" db="EMBL/GenBank/DDBJ databases">
        <title>Tengunoibacter tsumagoiensis gen. nov., sp. nov., Dictyobacter kobayashii sp. nov., D. alpinus sp. nov., and D. joshuensis sp. nov. and description of Dictyobacteraceae fam. nov. within the order Ktedonobacterales isolated from Tengu-no-mugimeshi.</title>
        <authorList>
            <person name="Wang C.M."/>
            <person name="Zheng Y."/>
            <person name="Sakai Y."/>
            <person name="Toyoda A."/>
            <person name="Minakuchi Y."/>
            <person name="Abe K."/>
            <person name="Yokota A."/>
            <person name="Yabe S."/>
        </authorList>
    </citation>
    <scope>NUCLEOTIDE SEQUENCE [LARGE SCALE GENOMIC DNA]</scope>
    <source>
        <strain evidence="2">Uno16</strain>
    </source>
</reference>
<comment type="caution">
    <text evidence="1">The sequence shown here is derived from an EMBL/GenBank/DDBJ whole genome shotgun (WGS) entry which is preliminary data.</text>
</comment>
<sequence>MSPAQAHLSSTIILSLQQLTLSLLIKQIFIDEIYFNRKLIRSQDGSIDPASAAKFKRYFSKKDKKEDQD</sequence>
<protein>
    <submittedName>
        <fullName evidence="1">Uncharacterized protein</fullName>
    </submittedName>
</protein>
<evidence type="ECO:0000313" key="2">
    <source>
        <dbReference type="Proteomes" id="UP000287171"/>
    </source>
</evidence>
<evidence type="ECO:0000313" key="1">
    <source>
        <dbReference type="EMBL" id="GCE31328.1"/>
    </source>
</evidence>
<gene>
    <name evidence="1" type="ORF">KDA_68120</name>
</gene>
<name>A0A402BIV3_9CHLR</name>
<keyword evidence="2" id="KW-1185">Reference proteome</keyword>
<accession>A0A402BIV3</accession>